<keyword evidence="4" id="KW-1185">Reference proteome</keyword>
<protein>
    <submittedName>
        <fullName evidence="3">Leucine Rich Repeat</fullName>
    </submittedName>
</protein>
<feature type="region of interest" description="Disordered" evidence="1">
    <location>
        <begin position="1"/>
        <end position="29"/>
    </location>
</feature>
<feature type="region of interest" description="Disordered" evidence="1">
    <location>
        <begin position="168"/>
        <end position="191"/>
    </location>
</feature>
<proteinExistence type="predicted"/>
<evidence type="ECO:0000256" key="2">
    <source>
        <dbReference type="SAM" id="Phobius"/>
    </source>
</evidence>
<name>A0A9N8EAF9_9STRA</name>
<evidence type="ECO:0000313" key="4">
    <source>
        <dbReference type="Proteomes" id="UP001153069"/>
    </source>
</evidence>
<dbReference type="EMBL" id="CAICTM010000839">
    <property type="protein sequence ID" value="CAB9517218.1"/>
    <property type="molecule type" value="Genomic_DNA"/>
</dbReference>
<keyword evidence="2" id="KW-0472">Membrane</keyword>
<reference evidence="3" key="1">
    <citation type="submission" date="2020-06" db="EMBL/GenBank/DDBJ databases">
        <authorList>
            <consortium name="Plant Systems Biology data submission"/>
        </authorList>
    </citation>
    <scope>NUCLEOTIDE SEQUENCE</scope>
    <source>
        <strain evidence="3">D6</strain>
    </source>
</reference>
<feature type="region of interest" description="Disordered" evidence="1">
    <location>
        <begin position="74"/>
        <end position="118"/>
    </location>
</feature>
<evidence type="ECO:0000313" key="3">
    <source>
        <dbReference type="EMBL" id="CAB9517218.1"/>
    </source>
</evidence>
<feature type="compositionally biased region" description="Polar residues" evidence="1">
    <location>
        <begin position="1"/>
        <end position="23"/>
    </location>
</feature>
<organism evidence="3 4">
    <name type="scientific">Seminavis robusta</name>
    <dbReference type="NCBI Taxonomy" id="568900"/>
    <lineage>
        <taxon>Eukaryota</taxon>
        <taxon>Sar</taxon>
        <taxon>Stramenopiles</taxon>
        <taxon>Ochrophyta</taxon>
        <taxon>Bacillariophyta</taxon>
        <taxon>Bacillariophyceae</taxon>
        <taxon>Bacillariophycidae</taxon>
        <taxon>Naviculales</taxon>
        <taxon>Naviculaceae</taxon>
        <taxon>Seminavis</taxon>
    </lineage>
</organism>
<keyword evidence="2" id="KW-0812">Transmembrane</keyword>
<keyword evidence="2" id="KW-1133">Transmembrane helix</keyword>
<dbReference type="AlphaFoldDB" id="A0A9N8EAF9"/>
<feature type="compositionally biased region" description="Polar residues" evidence="1">
    <location>
        <begin position="88"/>
        <end position="99"/>
    </location>
</feature>
<dbReference type="Proteomes" id="UP001153069">
    <property type="component" value="Unassembled WGS sequence"/>
</dbReference>
<gene>
    <name evidence="3" type="ORF">SEMRO_840_G209450.1</name>
</gene>
<feature type="transmembrane region" description="Helical" evidence="2">
    <location>
        <begin position="198"/>
        <end position="221"/>
    </location>
</feature>
<evidence type="ECO:0000256" key="1">
    <source>
        <dbReference type="SAM" id="MobiDB-lite"/>
    </source>
</evidence>
<comment type="caution">
    <text evidence="3">The sequence shown here is derived from an EMBL/GenBank/DDBJ whole genome shotgun (WGS) entry which is preliminary data.</text>
</comment>
<sequence length="335" mass="37535">MRKSSLSNLVSEGGDAQSNQEAATPSVGEEIDLLDVVADRIESYRNEERTLDILTNDQENTSTTKADDMTEQMIQGGKGQQQKELRSANLNTRSQPSRSEVTEDNIGAPRQTTCQSNQELSAPGAYALAPTPSDNNDAEIIIEETRHYIEPTPPEQDSSGLAVAKEVPDDLEDPRNLPQAEEFNENRESQKTQETNKLIALVLGYGICLVILIVLLVVLLWKRGDGTEPTLAMERVESNKEDGLMDYAMVPSASPVFERLLSYFPNYTIQALEVPGSPQSKALEWLLDDPDLMEYVDLEWRVKQRFALVALFYSTNGFNWTHSDSWLSYSHHECF</sequence>
<accession>A0A9N8EAF9</accession>